<keyword evidence="3" id="KW-0378">Hydrolase</keyword>
<dbReference type="PROSITE" id="PS50056">
    <property type="entry name" value="TYR_PHOSPHATASE_2"/>
    <property type="match status" value="1"/>
</dbReference>
<keyword evidence="9" id="KW-1185">Reference proteome</keyword>
<dbReference type="OrthoDB" id="2017893at2759"/>
<dbReference type="Pfam" id="PF00782">
    <property type="entry name" value="DSPc"/>
    <property type="match status" value="1"/>
</dbReference>
<dbReference type="AlphaFoldDB" id="A0A875S1R9"/>
<dbReference type="PROSITE" id="PS50054">
    <property type="entry name" value="TYR_PHOSPHATASE_DUAL"/>
    <property type="match status" value="1"/>
</dbReference>
<dbReference type="SUPFAM" id="SSF52799">
    <property type="entry name" value="(Phosphotyrosine protein) phosphatases II"/>
    <property type="match status" value="1"/>
</dbReference>
<dbReference type="InterPro" id="IPR000340">
    <property type="entry name" value="Dual-sp_phosphatase_cat-dom"/>
</dbReference>
<dbReference type="Gene3D" id="3.90.190.10">
    <property type="entry name" value="Protein tyrosine phosphatase superfamily"/>
    <property type="match status" value="1"/>
</dbReference>
<evidence type="ECO:0000313" key="8">
    <source>
        <dbReference type="EMBL" id="QPG73334.1"/>
    </source>
</evidence>
<feature type="active site" description="Phosphocysteine intermediate" evidence="5">
    <location>
        <position position="107"/>
    </location>
</feature>
<dbReference type="InterPro" id="IPR029021">
    <property type="entry name" value="Prot-tyrosine_phosphatase-like"/>
</dbReference>
<comment type="similarity">
    <text evidence="1">Belongs to the protein-tyrosine phosphatase family. Non-receptor class dual specificity subfamily.</text>
</comment>
<feature type="domain" description="Tyrosine-protein phosphatase" evidence="6">
    <location>
        <begin position="14"/>
        <end position="166"/>
    </location>
</feature>
<evidence type="ECO:0000259" key="6">
    <source>
        <dbReference type="PROSITE" id="PS50054"/>
    </source>
</evidence>
<dbReference type="PIRSF" id="PIRSF000941">
    <property type="entry name" value="DUSP12"/>
    <property type="match status" value="1"/>
</dbReference>
<evidence type="ECO:0000259" key="7">
    <source>
        <dbReference type="PROSITE" id="PS50056"/>
    </source>
</evidence>
<dbReference type="GO" id="GO:0005634">
    <property type="term" value="C:nucleus"/>
    <property type="evidence" value="ECO:0007669"/>
    <property type="project" value="TreeGrafter"/>
</dbReference>
<keyword evidence="4" id="KW-0904">Protein phosphatase</keyword>
<accession>A0A875S1R9</accession>
<dbReference type="GeneID" id="62194045"/>
<evidence type="ECO:0000256" key="2">
    <source>
        <dbReference type="ARBA" id="ARBA00013064"/>
    </source>
</evidence>
<evidence type="ECO:0000256" key="1">
    <source>
        <dbReference type="ARBA" id="ARBA00008601"/>
    </source>
</evidence>
<dbReference type="Proteomes" id="UP000662931">
    <property type="component" value="Chromosome 1"/>
</dbReference>
<dbReference type="InterPro" id="IPR020422">
    <property type="entry name" value="TYR_PHOSPHATASE_DUAL_dom"/>
</dbReference>
<feature type="domain" description="Tyrosine specific protein phosphatases" evidence="7">
    <location>
        <begin position="84"/>
        <end position="142"/>
    </location>
</feature>
<dbReference type="EMBL" id="CP064812">
    <property type="protein sequence ID" value="QPG73334.1"/>
    <property type="molecule type" value="Genomic_DNA"/>
</dbReference>
<dbReference type="PANTHER" id="PTHR45848:SF4">
    <property type="entry name" value="DUAL SPECIFICITY PROTEIN PHOSPHATASE 12"/>
    <property type="match status" value="1"/>
</dbReference>
<sequence>MSQTIHNDSNSDDDEVYRVLGGLYISSMKSLSTAVDLNTKYGIDSIISVQKEQIPLYYEHYHRLQVPVDDLDSENLFLQFRKVNSFIENVLHPKETQTSPGKVLVHCNAGRSRSVSFVVAYLMKKFNLTYKQALYAVQRRYPKAEEVRPNEGFVLQLQLYGECECCDDVKELDDKYPKYRAFRMSLLKRHNMLDNTEYKDIKDVGMERKNSAAYSLRCKKCRQVLATSKAVIPHTIPKDDDDKQKYFYRTAFWTKEVVGIEKASTECTHFFVEPLKWMKPELSKGNLDGRFDCFKCGCKVGGYDWPGSRCSCGRWMVPAIHLQKAKVDKVMANMSLSIKVEPKKKAAA</sequence>
<organism evidence="8 9">
    <name type="scientific">Eeniella nana</name>
    <name type="common">Yeast</name>
    <name type="synonym">Brettanomyces nanus</name>
    <dbReference type="NCBI Taxonomy" id="13502"/>
    <lineage>
        <taxon>Eukaryota</taxon>
        <taxon>Fungi</taxon>
        <taxon>Dikarya</taxon>
        <taxon>Ascomycota</taxon>
        <taxon>Saccharomycotina</taxon>
        <taxon>Pichiomycetes</taxon>
        <taxon>Pichiales</taxon>
        <taxon>Pichiaceae</taxon>
        <taxon>Brettanomyces</taxon>
    </lineage>
</organism>
<dbReference type="GO" id="GO:0008138">
    <property type="term" value="F:protein tyrosine/serine/threonine phosphatase activity"/>
    <property type="evidence" value="ECO:0007669"/>
    <property type="project" value="InterPro"/>
</dbReference>
<dbReference type="SMART" id="SM00195">
    <property type="entry name" value="DSPc"/>
    <property type="match status" value="1"/>
</dbReference>
<dbReference type="EC" id="3.1.3.48" evidence="2"/>
<proteinExistence type="inferred from homology"/>
<evidence type="ECO:0000256" key="3">
    <source>
        <dbReference type="ARBA" id="ARBA00022801"/>
    </source>
</evidence>
<evidence type="ECO:0000256" key="5">
    <source>
        <dbReference type="PIRSR" id="PIRSR000941-50"/>
    </source>
</evidence>
<dbReference type="PANTHER" id="PTHR45848">
    <property type="entry name" value="DUAL SPECIFICITY PROTEIN PHOSPHATASE 12 FAMILY MEMBER"/>
    <property type="match status" value="1"/>
</dbReference>
<name>A0A875S1R9_EENNA</name>
<dbReference type="InterPro" id="IPR000387">
    <property type="entry name" value="Tyr_Pase_dom"/>
</dbReference>
<dbReference type="InterPro" id="IPR016278">
    <property type="entry name" value="DUSP12"/>
</dbReference>
<reference evidence="8" key="1">
    <citation type="submission" date="2020-10" db="EMBL/GenBank/DDBJ databases">
        <authorList>
            <person name="Roach M.J.R."/>
        </authorList>
    </citation>
    <scope>NUCLEOTIDE SEQUENCE</scope>
    <source>
        <strain evidence="8">CBS 1945</strain>
    </source>
</reference>
<evidence type="ECO:0000313" key="9">
    <source>
        <dbReference type="Proteomes" id="UP000662931"/>
    </source>
</evidence>
<evidence type="ECO:0000256" key="4">
    <source>
        <dbReference type="ARBA" id="ARBA00022912"/>
    </source>
</evidence>
<gene>
    <name evidence="8" type="ORF">FOA43_000644</name>
</gene>
<dbReference type="GO" id="GO:0004725">
    <property type="term" value="F:protein tyrosine phosphatase activity"/>
    <property type="evidence" value="ECO:0007669"/>
    <property type="project" value="UniProtKB-EC"/>
</dbReference>
<dbReference type="KEGG" id="bnn:FOA43_000644"/>
<protein>
    <recommendedName>
        <fullName evidence="2">protein-tyrosine-phosphatase</fullName>
        <ecNumber evidence="2">3.1.3.48</ecNumber>
    </recommendedName>
</protein>
<dbReference type="RefSeq" id="XP_038776899.1">
    <property type="nucleotide sequence ID" value="XM_038920971.1"/>
</dbReference>